<reference evidence="3" key="1">
    <citation type="submission" date="2012-12" db="EMBL/GenBank/DDBJ databases">
        <authorList>
            <person name="Hellsten U."/>
            <person name="Grimwood J."/>
            <person name="Chapman J.A."/>
            <person name="Shapiro H."/>
            <person name="Aerts A."/>
            <person name="Otillar R.P."/>
            <person name="Terry A.Y."/>
            <person name="Boore J.L."/>
            <person name="Simakov O."/>
            <person name="Marletaz F."/>
            <person name="Cho S.-J."/>
            <person name="Edsinger-Gonzales E."/>
            <person name="Havlak P."/>
            <person name="Kuo D.-H."/>
            <person name="Larsson T."/>
            <person name="Lv J."/>
            <person name="Arendt D."/>
            <person name="Savage R."/>
            <person name="Osoegawa K."/>
            <person name="de Jong P."/>
            <person name="Lindberg D.R."/>
            <person name="Seaver E.C."/>
            <person name="Weisblat D.A."/>
            <person name="Putnam N.H."/>
            <person name="Grigoriev I.V."/>
            <person name="Rokhsar D.S."/>
        </authorList>
    </citation>
    <scope>NUCLEOTIDE SEQUENCE</scope>
    <source>
        <strain evidence="3">I ESC-2004</strain>
    </source>
</reference>
<accession>R7V503</accession>
<evidence type="ECO:0008006" key="4">
    <source>
        <dbReference type="Google" id="ProtNLM"/>
    </source>
</evidence>
<evidence type="ECO:0000313" key="1">
    <source>
        <dbReference type="EMBL" id="ELU13938.1"/>
    </source>
</evidence>
<dbReference type="EMBL" id="KB294897">
    <property type="protein sequence ID" value="ELU13938.1"/>
    <property type="molecule type" value="Genomic_DNA"/>
</dbReference>
<dbReference type="EnsemblMetazoa" id="CapteT186803">
    <property type="protein sequence ID" value="CapteP186803"/>
    <property type="gene ID" value="CapteG186803"/>
</dbReference>
<gene>
    <name evidence="1" type="ORF">CAPTEDRAFT_186803</name>
</gene>
<reference evidence="2" key="3">
    <citation type="submission" date="2015-06" db="UniProtKB">
        <authorList>
            <consortium name="EnsemblMetazoa"/>
        </authorList>
    </citation>
    <scope>IDENTIFICATION</scope>
</reference>
<name>R7V503_CAPTE</name>
<dbReference type="Proteomes" id="UP000014760">
    <property type="component" value="Unassembled WGS sequence"/>
</dbReference>
<dbReference type="EMBL" id="AMQN01018783">
    <property type="status" value="NOT_ANNOTATED_CDS"/>
    <property type="molecule type" value="Genomic_DNA"/>
</dbReference>
<reference evidence="1 3" key="2">
    <citation type="journal article" date="2013" name="Nature">
        <title>Insights into bilaterian evolution from three spiralian genomes.</title>
        <authorList>
            <person name="Simakov O."/>
            <person name="Marletaz F."/>
            <person name="Cho S.J."/>
            <person name="Edsinger-Gonzales E."/>
            <person name="Havlak P."/>
            <person name="Hellsten U."/>
            <person name="Kuo D.H."/>
            <person name="Larsson T."/>
            <person name="Lv J."/>
            <person name="Arendt D."/>
            <person name="Savage R."/>
            <person name="Osoegawa K."/>
            <person name="de Jong P."/>
            <person name="Grimwood J."/>
            <person name="Chapman J.A."/>
            <person name="Shapiro H."/>
            <person name="Aerts A."/>
            <person name="Otillar R.P."/>
            <person name="Terry A.Y."/>
            <person name="Boore J.L."/>
            <person name="Grigoriev I.V."/>
            <person name="Lindberg D.R."/>
            <person name="Seaver E.C."/>
            <person name="Weisblat D.A."/>
            <person name="Putnam N.H."/>
            <person name="Rokhsar D.S."/>
        </authorList>
    </citation>
    <scope>NUCLEOTIDE SEQUENCE</scope>
    <source>
        <strain evidence="1 3">I ESC-2004</strain>
    </source>
</reference>
<protein>
    <recommendedName>
        <fullName evidence="4">Retrotransposon gag domain-containing protein</fullName>
    </recommendedName>
</protein>
<proteinExistence type="predicted"/>
<keyword evidence="3" id="KW-1185">Reference proteome</keyword>
<sequence length="147" mass="17252">MTTNGYNWDHRRDDDAPEWQNRMTDHFERQEARANLLNEADKVSPCDGQDPGTVKQFLRELKLLGLEYRVLIFHRTARGSMLRTGLRWLDEHQANPDWMAFKTHLLQSFVSADGNNERRADLQRCTRQPGDSLLSYNRRFCELGEDA</sequence>
<dbReference type="AlphaFoldDB" id="R7V503"/>
<evidence type="ECO:0000313" key="3">
    <source>
        <dbReference type="Proteomes" id="UP000014760"/>
    </source>
</evidence>
<dbReference type="HOGENOM" id="CLU_1769827_0_0_1"/>
<evidence type="ECO:0000313" key="2">
    <source>
        <dbReference type="EnsemblMetazoa" id="CapteP186803"/>
    </source>
</evidence>
<organism evidence="1">
    <name type="scientific">Capitella teleta</name>
    <name type="common">Polychaete worm</name>
    <dbReference type="NCBI Taxonomy" id="283909"/>
    <lineage>
        <taxon>Eukaryota</taxon>
        <taxon>Metazoa</taxon>
        <taxon>Spiralia</taxon>
        <taxon>Lophotrochozoa</taxon>
        <taxon>Annelida</taxon>
        <taxon>Polychaeta</taxon>
        <taxon>Sedentaria</taxon>
        <taxon>Scolecida</taxon>
        <taxon>Capitellidae</taxon>
        <taxon>Capitella</taxon>
    </lineage>
</organism>